<evidence type="ECO:0000313" key="1">
    <source>
        <dbReference type="EMBL" id="EHA21817.1"/>
    </source>
</evidence>
<organism evidence="1 2">
    <name type="scientific">Aspergillus niger (strain ATCC 1015 / CBS 113.46 / FGSC A1144 / LSHB Ac4 / NCTC 3858a / NRRL 328 / USDA 3528.7)</name>
    <dbReference type="NCBI Taxonomy" id="380704"/>
    <lineage>
        <taxon>Eukaryota</taxon>
        <taxon>Fungi</taxon>
        <taxon>Dikarya</taxon>
        <taxon>Ascomycota</taxon>
        <taxon>Pezizomycotina</taxon>
        <taxon>Eurotiomycetes</taxon>
        <taxon>Eurotiomycetidae</taxon>
        <taxon>Eurotiales</taxon>
        <taxon>Aspergillaceae</taxon>
        <taxon>Aspergillus</taxon>
        <taxon>Aspergillus subgen. Circumdati</taxon>
    </lineage>
</organism>
<dbReference type="InterPro" id="IPR053178">
    <property type="entry name" value="Osmoadaptation_assoc"/>
</dbReference>
<dbReference type="STRING" id="380704.G3Y5F2"/>
<accession>G3Y5F2</accession>
<dbReference type="Proteomes" id="UP000009038">
    <property type="component" value="Unassembled WGS sequence"/>
</dbReference>
<proteinExistence type="predicted"/>
<evidence type="ECO:0000313" key="2">
    <source>
        <dbReference type="Proteomes" id="UP000009038"/>
    </source>
</evidence>
<dbReference type="PANTHER" id="PTHR38111">
    <property type="entry name" value="ZN(2)-C6 FUNGAL-TYPE DOMAIN-CONTAINING PROTEIN-RELATED"/>
    <property type="match status" value="1"/>
</dbReference>
<dbReference type="VEuPathDB" id="FungiDB:ASPNIDRAFT2_1152855"/>
<dbReference type="EMBL" id="ACJE01000013">
    <property type="protein sequence ID" value="EHA21817.1"/>
    <property type="molecule type" value="Genomic_DNA"/>
</dbReference>
<dbReference type="HOGENOM" id="CLU_633094_0_0_1"/>
<comment type="caution">
    <text evidence="1">The sequence shown here is derived from an EMBL/GenBank/DDBJ whole genome shotgun (WGS) entry which is preliminary data.</text>
</comment>
<dbReference type="PANTHER" id="PTHR38111:SF2">
    <property type="entry name" value="FINGER DOMAIN PROTEIN, PUTATIVE (AFU_ORTHOLOGUE AFUA_1G01560)-RELATED"/>
    <property type="match status" value="1"/>
</dbReference>
<protein>
    <submittedName>
        <fullName evidence="1">Uncharacterized protein</fullName>
    </submittedName>
</protein>
<reference evidence="1 2" key="1">
    <citation type="journal article" date="2011" name="Genome Res.">
        <title>Comparative genomics of citric-acid-producing Aspergillus niger ATCC 1015 versus enzyme-producing CBS 513.88.</title>
        <authorList>
            <person name="Andersen M.R."/>
            <person name="Salazar M.P."/>
            <person name="Schaap P.J."/>
            <person name="van de Vondervoort P.J."/>
            <person name="Culley D."/>
            <person name="Thykaer J."/>
            <person name="Frisvad J.C."/>
            <person name="Nielsen K.F."/>
            <person name="Albang R."/>
            <person name="Albermann K."/>
            <person name="Berka R.M."/>
            <person name="Braus G.H."/>
            <person name="Braus-Stromeyer S.A."/>
            <person name="Corrochano L.M."/>
            <person name="Dai Z."/>
            <person name="van Dijck P.W."/>
            <person name="Hofmann G."/>
            <person name="Lasure L.L."/>
            <person name="Magnuson J.K."/>
            <person name="Menke H."/>
            <person name="Meijer M."/>
            <person name="Meijer S.L."/>
            <person name="Nielsen J.B."/>
            <person name="Nielsen M.L."/>
            <person name="van Ooyen A.J."/>
            <person name="Pel H.J."/>
            <person name="Poulsen L."/>
            <person name="Samson R.A."/>
            <person name="Stam H."/>
            <person name="Tsang A."/>
            <person name="van den Brink J.M."/>
            <person name="Atkins A."/>
            <person name="Aerts A."/>
            <person name="Shapiro H."/>
            <person name="Pangilinan J."/>
            <person name="Salamov A."/>
            <person name="Lou Y."/>
            <person name="Lindquist E."/>
            <person name="Lucas S."/>
            <person name="Grimwood J."/>
            <person name="Grigoriev I.V."/>
            <person name="Kubicek C.P."/>
            <person name="Martinez D."/>
            <person name="van Peij N.N."/>
            <person name="Roubos J.A."/>
            <person name="Nielsen J."/>
            <person name="Baker S.E."/>
        </authorList>
    </citation>
    <scope>NUCLEOTIDE SEQUENCE [LARGE SCALE GENOMIC DNA]</scope>
    <source>
        <strain evidence="2">ATCC 1015 / CBS 113.46 / FGSC A1144 / LSHB Ac4 / NCTC 3858a / NRRL 328 / USDA 3528.7</strain>
    </source>
</reference>
<dbReference type="AlphaFoldDB" id="G3Y5F2"/>
<name>G3Y5F2_ASPNA</name>
<sequence length="433" mass="48905">MHDWERMKKLQKLQESLRAMLEEVQRIAKHVSTSNHDFTTQSNHNFTTQITTVSRPEQATRTSELPMGALHTPGNKCQTVGESHGLRLSLLGRPGTLVDVETCVNLLIADFGRESHSGGDVLRQARPMRLISPTVLVAFEAASLLFVGKRYEQGVCEVAGNAKYQIVLSMLRNDLEDEYKTLSTELLLAVFLAIVIETTQETSQNFLPLHQYGGLHILQRRTPFRHSKGLEQSIFIDLRLYWVTAALACCEPTFMADKEWLTVPWLSNAPDKDILHQLLDIAVEIPGWLFRSRKLEGSAKDSTDLAEQVAVRKQSNVLQERLRCWVFTNVVVPDRIPEEESGDDMNTAVNDPVFEFYMMSAGSHVVARNLRYPDLLLATSMCLYWALSIIIMTRAEPRETVATKAVEILDHAHGAKTYFLHLLLDHQDSPADV</sequence>
<gene>
    <name evidence="1" type="ORF">ASPNIDRAFT_41269</name>
</gene>